<organism evidence="1 2">
    <name type="scientific">Ornithinimicrobium pratense</name>
    <dbReference type="NCBI Taxonomy" id="2593973"/>
    <lineage>
        <taxon>Bacteria</taxon>
        <taxon>Bacillati</taxon>
        <taxon>Actinomycetota</taxon>
        <taxon>Actinomycetes</taxon>
        <taxon>Micrococcales</taxon>
        <taxon>Ornithinimicrobiaceae</taxon>
        <taxon>Ornithinimicrobium</taxon>
    </lineage>
</organism>
<reference evidence="1 2" key="1">
    <citation type="submission" date="2019-09" db="EMBL/GenBank/DDBJ databases">
        <title>Serinicoccus pratensis sp. nov., isolated from meadow soil.</title>
        <authorList>
            <person name="Zhang W."/>
        </authorList>
    </citation>
    <scope>NUCLEOTIDE SEQUENCE [LARGE SCALE GENOMIC DNA]</scope>
    <source>
        <strain evidence="1 2">W204</strain>
    </source>
</reference>
<evidence type="ECO:0000313" key="2">
    <source>
        <dbReference type="Proteomes" id="UP000326546"/>
    </source>
</evidence>
<proteinExistence type="predicted"/>
<accession>A0A5J6V5B1</accession>
<dbReference type="EMBL" id="CP044427">
    <property type="protein sequence ID" value="QFG68202.1"/>
    <property type="molecule type" value="Genomic_DNA"/>
</dbReference>
<dbReference type="RefSeq" id="WP_158060591.1">
    <property type="nucleotide sequence ID" value="NZ_CP044427.1"/>
</dbReference>
<dbReference type="KEGG" id="serw:FY030_05270"/>
<sequence>MPDPSVVRWFAADESGLGDTSTAEAYARYLRSTDEAPASRARFVADLAYLGVEEVLDDDTHMLIRH</sequence>
<name>A0A5J6V5B1_9MICO</name>
<dbReference type="Proteomes" id="UP000326546">
    <property type="component" value="Chromosome"/>
</dbReference>
<dbReference type="OrthoDB" id="3837906at2"/>
<protein>
    <submittedName>
        <fullName evidence="1">Uncharacterized protein</fullName>
    </submittedName>
</protein>
<evidence type="ECO:0000313" key="1">
    <source>
        <dbReference type="EMBL" id="QFG68202.1"/>
    </source>
</evidence>
<gene>
    <name evidence="1" type="ORF">FY030_05270</name>
</gene>
<keyword evidence="2" id="KW-1185">Reference proteome</keyword>
<dbReference type="AlphaFoldDB" id="A0A5J6V5B1"/>